<feature type="transmembrane region" description="Helical" evidence="1">
    <location>
        <begin position="197"/>
        <end position="215"/>
    </location>
</feature>
<evidence type="ECO:0000313" key="2">
    <source>
        <dbReference type="EMBL" id="CAH1224627.1"/>
    </source>
</evidence>
<dbReference type="Proteomes" id="UP000838324">
    <property type="component" value="Unassembled WGS sequence"/>
</dbReference>
<proteinExistence type="predicted"/>
<reference evidence="2" key="1">
    <citation type="submission" date="2022-01" db="EMBL/GenBank/DDBJ databases">
        <authorList>
            <person name="Criscuolo A."/>
        </authorList>
    </citation>
    <scope>NUCLEOTIDE SEQUENCE</scope>
    <source>
        <strain evidence="2">CIP111892</strain>
    </source>
</reference>
<organism evidence="2 3">
    <name type="scientific">Paenibacillus auburnensis</name>
    <dbReference type="NCBI Taxonomy" id="2905649"/>
    <lineage>
        <taxon>Bacteria</taxon>
        <taxon>Bacillati</taxon>
        <taxon>Bacillota</taxon>
        <taxon>Bacilli</taxon>
        <taxon>Bacillales</taxon>
        <taxon>Paenibacillaceae</taxon>
        <taxon>Paenibacillus</taxon>
    </lineage>
</organism>
<accession>A0ABM9CU84</accession>
<keyword evidence="3" id="KW-1185">Reference proteome</keyword>
<feature type="transmembrane region" description="Helical" evidence="1">
    <location>
        <begin position="73"/>
        <end position="101"/>
    </location>
</feature>
<keyword evidence="1" id="KW-0472">Membrane</keyword>
<feature type="transmembrane region" description="Helical" evidence="1">
    <location>
        <begin position="142"/>
        <end position="162"/>
    </location>
</feature>
<sequence length="227" mass="24988">MPHGHPGYVTGQWFFDGNLGKINHTGEVEWLSIRKWYHLFWTTLLIGAATAVLAGLMLQAVNGGIEFKSTADLLIYPLILLGYGMLVSVYAQLGFFAYLILNYMGIGVFPRKAWQYIQLVLAVLALLELVFLRTFVGGDRNGVSDLILGIGILLTALIVSYFKVRSTNATAAVPTFFFMTAITIVETVGVLQIGVDSATVFIVVPLIACNAFQILRLHRILKPKPPL</sequence>
<comment type="caution">
    <text evidence="2">The sequence shown here is derived from an EMBL/GenBank/DDBJ whole genome shotgun (WGS) entry which is preliminary data.</text>
</comment>
<keyword evidence="1" id="KW-1133">Transmembrane helix</keyword>
<feature type="transmembrane region" description="Helical" evidence="1">
    <location>
        <begin position="169"/>
        <end position="191"/>
    </location>
</feature>
<protein>
    <recommendedName>
        <fullName evidence="4">KinB signaling pathway activation protein</fullName>
    </recommendedName>
</protein>
<dbReference type="Pfam" id="PF14089">
    <property type="entry name" value="KbaA"/>
    <property type="match status" value="1"/>
</dbReference>
<evidence type="ECO:0000256" key="1">
    <source>
        <dbReference type="SAM" id="Phobius"/>
    </source>
</evidence>
<dbReference type="InterPro" id="IPR024164">
    <property type="entry name" value="KinB-signalling_activ"/>
</dbReference>
<keyword evidence="1" id="KW-0812">Transmembrane</keyword>
<gene>
    <name evidence="2" type="ORF">PAECIP111892_05495</name>
</gene>
<dbReference type="SMART" id="SM01251">
    <property type="entry name" value="KbaA"/>
    <property type="match status" value="1"/>
</dbReference>
<name>A0ABM9CU84_9BACL</name>
<evidence type="ECO:0000313" key="3">
    <source>
        <dbReference type="Proteomes" id="UP000838324"/>
    </source>
</evidence>
<feature type="transmembrane region" description="Helical" evidence="1">
    <location>
        <begin position="39"/>
        <end position="61"/>
    </location>
</feature>
<evidence type="ECO:0008006" key="4">
    <source>
        <dbReference type="Google" id="ProtNLM"/>
    </source>
</evidence>
<feature type="transmembrane region" description="Helical" evidence="1">
    <location>
        <begin position="113"/>
        <end position="136"/>
    </location>
</feature>
<dbReference type="EMBL" id="CAKMMG010000015">
    <property type="protein sequence ID" value="CAH1224627.1"/>
    <property type="molecule type" value="Genomic_DNA"/>
</dbReference>